<dbReference type="SUPFAM" id="SSF51735">
    <property type="entry name" value="NAD(P)-binding Rossmann-fold domains"/>
    <property type="match status" value="1"/>
</dbReference>
<dbReference type="GO" id="GO:0005783">
    <property type="term" value="C:endoplasmic reticulum"/>
    <property type="evidence" value="ECO:0007669"/>
    <property type="project" value="TreeGrafter"/>
</dbReference>
<dbReference type="Proteomes" id="UP001146120">
    <property type="component" value="Unassembled WGS sequence"/>
</dbReference>
<evidence type="ECO:0000313" key="5">
    <source>
        <dbReference type="EMBL" id="DAZ99761.1"/>
    </source>
</evidence>
<sequence>MDAFTRTSTEILLPHDNYAIEVVAAATDDAAQGEQWLRQWLALDGAFATRVCGAKPSENTCGWKKAQPRRFQCWQFFEHHFRRSVTYAPLQHEADYAALSAQLATTTLTSLPEIGRVVYLAIPPQFFLTATQWVHDHLRPTASSASTSSRSPFLRVVIEKPFGRDVASATALAERVRAVLAPEEVVLIDHYAGKRAVRALDAFLKANRPWLARFWTKNVITRVEARLTEVMSCAGRIPFYHQYVHDCMCVCCACLEPYCDC</sequence>
<evidence type="ECO:0000313" key="6">
    <source>
        <dbReference type="Proteomes" id="UP001146120"/>
    </source>
</evidence>
<name>A0AAV2Z1W6_9STRA</name>
<evidence type="ECO:0000256" key="3">
    <source>
        <dbReference type="ARBA" id="ARBA00023277"/>
    </source>
</evidence>
<dbReference type="Pfam" id="PF00479">
    <property type="entry name" value="G6PD_N"/>
    <property type="match status" value="1"/>
</dbReference>
<dbReference type="InterPro" id="IPR036291">
    <property type="entry name" value="NAD(P)-bd_dom_sf"/>
</dbReference>
<dbReference type="InterPro" id="IPR001282">
    <property type="entry name" value="G6P_DH"/>
</dbReference>
<comment type="caution">
    <text evidence="5">The sequence shown here is derived from an EMBL/GenBank/DDBJ whole genome shotgun (WGS) entry which is preliminary data.</text>
</comment>
<dbReference type="AlphaFoldDB" id="A0AAV2Z1W6"/>
<keyword evidence="2" id="KW-0521">NADP</keyword>
<keyword evidence="1" id="KW-0313">Glucose metabolism</keyword>
<dbReference type="Gene3D" id="3.30.360.10">
    <property type="entry name" value="Dihydrodipicolinate Reductase, domain 2"/>
    <property type="match status" value="1"/>
</dbReference>
<keyword evidence="6" id="KW-1185">Reference proteome</keyword>
<proteinExistence type="predicted"/>
<feature type="domain" description="Glucose-6-phosphate dehydrogenase NAD-binding" evidence="4">
    <location>
        <begin position="79"/>
        <end position="198"/>
    </location>
</feature>
<evidence type="ECO:0000259" key="4">
    <source>
        <dbReference type="Pfam" id="PF00479"/>
    </source>
</evidence>
<organism evidence="5 6">
    <name type="scientific">Lagenidium giganteum</name>
    <dbReference type="NCBI Taxonomy" id="4803"/>
    <lineage>
        <taxon>Eukaryota</taxon>
        <taxon>Sar</taxon>
        <taxon>Stramenopiles</taxon>
        <taxon>Oomycota</taxon>
        <taxon>Peronosporomycetes</taxon>
        <taxon>Pythiales</taxon>
        <taxon>Pythiaceae</taxon>
    </lineage>
</organism>
<protein>
    <recommendedName>
        <fullName evidence="4">Glucose-6-phosphate dehydrogenase NAD-binding domain-containing protein</fullName>
    </recommendedName>
</protein>
<reference evidence="5" key="2">
    <citation type="journal article" date="2023" name="Microbiol Resour">
        <title>Decontamination and Annotation of the Draft Genome Sequence of the Oomycete Lagenidium giganteum ARSEF 373.</title>
        <authorList>
            <person name="Morgan W.R."/>
            <person name="Tartar A."/>
        </authorList>
    </citation>
    <scope>NUCLEOTIDE SEQUENCE</scope>
    <source>
        <strain evidence="5">ARSEF 373</strain>
    </source>
</reference>
<dbReference type="SUPFAM" id="SSF55347">
    <property type="entry name" value="Glyceraldehyde-3-phosphate dehydrogenase-like, C-terminal domain"/>
    <property type="match status" value="1"/>
</dbReference>
<dbReference type="PANTHER" id="PTHR23429">
    <property type="entry name" value="GLUCOSE-6-PHOSPHATE 1-DEHYDROGENASE G6PD"/>
    <property type="match status" value="1"/>
</dbReference>
<dbReference type="GO" id="GO:0006006">
    <property type="term" value="P:glucose metabolic process"/>
    <property type="evidence" value="ECO:0007669"/>
    <property type="project" value="UniProtKB-KW"/>
</dbReference>
<dbReference type="PANTHER" id="PTHR23429:SF7">
    <property type="entry name" value="GDH_6PGL ENDOPLASMIC BIFUNCTIONAL PROTEIN"/>
    <property type="match status" value="1"/>
</dbReference>
<dbReference type="GO" id="GO:0004345">
    <property type="term" value="F:glucose-6-phosphate dehydrogenase activity"/>
    <property type="evidence" value="ECO:0007669"/>
    <property type="project" value="TreeGrafter"/>
</dbReference>
<evidence type="ECO:0000256" key="2">
    <source>
        <dbReference type="ARBA" id="ARBA00022857"/>
    </source>
</evidence>
<dbReference type="GO" id="GO:0009051">
    <property type="term" value="P:pentose-phosphate shunt, oxidative branch"/>
    <property type="evidence" value="ECO:0007669"/>
    <property type="project" value="TreeGrafter"/>
</dbReference>
<keyword evidence="3" id="KW-0119">Carbohydrate metabolism</keyword>
<accession>A0AAV2Z1W6</accession>
<dbReference type="EMBL" id="DAKRPA010000077">
    <property type="protein sequence ID" value="DAZ99761.1"/>
    <property type="molecule type" value="Genomic_DNA"/>
</dbReference>
<dbReference type="InterPro" id="IPR022674">
    <property type="entry name" value="G6P_DH_NAD-bd"/>
</dbReference>
<dbReference type="PRINTS" id="PR00079">
    <property type="entry name" value="G6PDHDRGNASE"/>
</dbReference>
<evidence type="ECO:0000256" key="1">
    <source>
        <dbReference type="ARBA" id="ARBA00022526"/>
    </source>
</evidence>
<gene>
    <name evidence="5" type="ORF">N0F65_003548</name>
</gene>
<reference evidence="5" key="1">
    <citation type="submission" date="2022-11" db="EMBL/GenBank/DDBJ databases">
        <authorList>
            <person name="Morgan W.R."/>
            <person name="Tartar A."/>
        </authorList>
    </citation>
    <scope>NUCLEOTIDE SEQUENCE</scope>
    <source>
        <strain evidence="5">ARSEF 373</strain>
    </source>
</reference>
<dbReference type="GO" id="GO:0050661">
    <property type="term" value="F:NADP binding"/>
    <property type="evidence" value="ECO:0007669"/>
    <property type="project" value="InterPro"/>
</dbReference>
<dbReference type="Gene3D" id="3.40.50.720">
    <property type="entry name" value="NAD(P)-binding Rossmann-like Domain"/>
    <property type="match status" value="1"/>
</dbReference>